<dbReference type="EMBL" id="RJVU01051519">
    <property type="protein sequence ID" value="ROL41670.1"/>
    <property type="molecule type" value="Genomic_DNA"/>
</dbReference>
<dbReference type="Proteomes" id="UP000281406">
    <property type="component" value="Unassembled WGS sequence"/>
</dbReference>
<protein>
    <submittedName>
        <fullName evidence="1">Uncharacterized protein</fullName>
    </submittedName>
</protein>
<evidence type="ECO:0000313" key="1">
    <source>
        <dbReference type="EMBL" id="ROL41670.1"/>
    </source>
</evidence>
<organism evidence="1 2">
    <name type="scientific">Anabarilius grahami</name>
    <name type="common">Kanglang fish</name>
    <name type="synonym">Barilius grahami</name>
    <dbReference type="NCBI Taxonomy" id="495550"/>
    <lineage>
        <taxon>Eukaryota</taxon>
        <taxon>Metazoa</taxon>
        <taxon>Chordata</taxon>
        <taxon>Craniata</taxon>
        <taxon>Vertebrata</taxon>
        <taxon>Euteleostomi</taxon>
        <taxon>Actinopterygii</taxon>
        <taxon>Neopterygii</taxon>
        <taxon>Teleostei</taxon>
        <taxon>Ostariophysi</taxon>
        <taxon>Cypriniformes</taxon>
        <taxon>Xenocyprididae</taxon>
        <taxon>Xenocypridinae</taxon>
        <taxon>Xenocypridinae incertae sedis</taxon>
        <taxon>Anabarilius</taxon>
    </lineage>
</organism>
<dbReference type="AlphaFoldDB" id="A0A3N0Y737"/>
<proteinExistence type="predicted"/>
<evidence type="ECO:0000313" key="2">
    <source>
        <dbReference type="Proteomes" id="UP000281406"/>
    </source>
</evidence>
<keyword evidence="2" id="KW-1185">Reference proteome</keyword>
<accession>A0A3N0Y737</accession>
<reference evidence="1 2" key="1">
    <citation type="submission" date="2018-10" db="EMBL/GenBank/DDBJ databases">
        <title>Genome assembly for a Yunnan-Guizhou Plateau 3E fish, Anabarilius grahami (Regan), and its evolutionary and genetic applications.</title>
        <authorList>
            <person name="Jiang W."/>
        </authorList>
    </citation>
    <scope>NUCLEOTIDE SEQUENCE [LARGE SCALE GENOMIC DNA]</scope>
    <source>
        <strain evidence="1">AG-KIZ</strain>
        <tissue evidence="1">Muscle</tissue>
    </source>
</reference>
<name>A0A3N0Y737_ANAGA</name>
<comment type="caution">
    <text evidence="1">The sequence shown here is derived from an EMBL/GenBank/DDBJ whole genome shotgun (WGS) entry which is preliminary data.</text>
</comment>
<gene>
    <name evidence="1" type="ORF">DPX16_9261</name>
</gene>
<sequence length="116" mass="12501">MAQAIALGLTEGLTCLSPQIPELRNTPAERERTSELKLLSHPVSRGLSLITSHLLLSPLSPPVIPPSVPIPLFSPHPSAPPVNGLFQVQLTPTTAVDRPISATRLHDYFYSVPQVP</sequence>